<dbReference type="AlphaFoldDB" id="A0A679IVX6"/>
<gene>
    <name evidence="5 8" type="primary">adk</name>
    <name evidence="8" type="ORF">MBUL_02890</name>
</gene>
<comment type="domain">
    <text evidence="5">Consists of three domains, a large central CORE domain and two small peripheral domains, NMPbind and LID, which undergo movements during catalysis. The LID domain closes over the site of phosphoryl transfer upon ATP binding. Assembling and dissambling the active center during each catalytic cycle provides an effective means to prevent ATP hydrolysis.</text>
</comment>
<dbReference type="Gene3D" id="3.40.50.300">
    <property type="entry name" value="P-loop containing nucleotide triphosphate hydrolases"/>
    <property type="match status" value="1"/>
</dbReference>
<evidence type="ECO:0000256" key="5">
    <source>
        <dbReference type="HAMAP-Rule" id="MF_00235"/>
    </source>
</evidence>
<dbReference type="GO" id="GO:0005737">
    <property type="term" value="C:cytoplasm"/>
    <property type="evidence" value="ECO:0007669"/>
    <property type="project" value="UniProtKB-SubCell"/>
</dbReference>
<dbReference type="Pfam" id="PF00406">
    <property type="entry name" value="ADK"/>
    <property type="match status" value="1"/>
</dbReference>
<evidence type="ECO:0000256" key="1">
    <source>
        <dbReference type="ARBA" id="ARBA00022679"/>
    </source>
</evidence>
<dbReference type="CDD" id="cd01428">
    <property type="entry name" value="ADK"/>
    <property type="match status" value="1"/>
</dbReference>
<feature type="binding site" evidence="5">
    <location>
        <position position="31"/>
    </location>
    <ligand>
        <name>AMP</name>
        <dbReference type="ChEBI" id="CHEBI:456215"/>
    </ligand>
</feature>
<comment type="similarity">
    <text evidence="5 6">Belongs to the adenylate kinase family.</text>
</comment>
<evidence type="ECO:0000256" key="3">
    <source>
        <dbReference type="ARBA" id="ARBA00022741"/>
    </source>
</evidence>
<protein>
    <recommendedName>
        <fullName evidence="5 7">Adenylate kinase</fullName>
        <shortName evidence="5">AK</shortName>
        <ecNumber evidence="5 7">2.7.4.3</ecNumber>
    </recommendedName>
    <alternativeName>
        <fullName evidence="5">ATP-AMP transphosphorylase</fullName>
    </alternativeName>
    <alternativeName>
        <fullName evidence="5">ATP:AMP phosphotransferase</fullName>
    </alternativeName>
    <alternativeName>
        <fullName evidence="5">Adenylate monophosphate kinase</fullName>
    </alternativeName>
</protein>
<comment type="caution">
    <text evidence="5">Lacks conserved residue(s) required for the propagation of feature annotation.</text>
</comment>
<feature type="binding site" evidence="5">
    <location>
        <position position="36"/>
    </location>
    <ligand>
        <name>AMP</name>
        <dbReference type="ChEBI" id="CHEBI:456215"/>
    </ligand>
</feature>
<dbReference type="GO" id="GO:0044209">
    <property type="term" value="P:AMP salvage"/>
    <property type="evidence" value="ECO:0007669"/>
    <property type="project" value="UniProtKB-UniRule"/>
</dbReference>
<dbReference type="GO" id="GO:0004017">
    <property type="term" value="F:AMP kinase activity"/>
    <property type="evidence" value="ECO:0007669"/>
    <property type="project" value="UniProtKB-UniRule"/>
</dbReference>
<comment type="catalytic activity">
    <reaction evidence="5 7">
        <text>AMP + ATP = 2 ADP</text>
        <dbReference type="Rhea" id="RHEA:12973"/>
        <dbReference type="ChEBI" id="CHEBI:30616"/>
        <dbReference type="ChEBI" id="CHEBI:456215"/>
        <dbReference type="ChEBI" id="CHEBI:456216"/>
        <dbReference type="EC" id="2.7.4.3"/>
    </reaction>
</comment>
<feature type="binding site" evidence="5">
    <location>
        <begin position="57"/>
        <end position="59"/>
    </location>
    <ligand>
        <name>AMP</name>
        <dbReference type="ChEBI" id="CHEBI:456215"/>
    </ligand>
</feature>
<keyword evidence="1 5" id="KW-0808">Transferase</keyword>
<comment type="subunit">
    <text evidence="5 7">Monomer.</text>
</comment>
<keyword evidence="2 5" id="KW-0545">Nucleotide biosynthesis</keyword>
<feature type="binding site" evidence="5">
    <location>
        <position position="139"/>
    </location>
    <ligand>
        <name>AMP</name>
        <dbReference type="ChEBI" id="CHEBI:456215"/>
    </ligand>
</feature>
<feature type="binding site" evidence="5">
    <location>
        <begin position="85"/>
        <end position="88"/>
    </location>
    <ligand>
        <name>AMP</name>
        <dbReference type="ChEBI" id="CHEBI:456215"/>
    </ligand>
</feature>
<name>A0A679IVX6_9HYPH</name>
<sequence length="200" mass="21187">MRIILLGPPGAGKGTQSARIVERFGIPQLSTGDMLRAAVAAGTPVGLEAKSIMESGGLVPDSVVVGIVADRIEEADARPGFILDGFPRTVEQAAALDRMLAEKNLQLDTVVEFAVNEEILVGRIAKRAAETAARGEPVRKDDTPEVFKTRLAAFRAQTAPLSAYYANLGMLRTVDGMKPVDEVTNEVMALLEPLASTTAS</sequence>
<keyword evidence="3 5" id="KW-0547">Nucleotide-binding</keyword>
<dbReference type="GO" id="GO:0005524">
    <property type="term" value="F:ATP binding"/>
    <property type="evidence" value="ECO:0007669"/>
    <property type="project" value="UniProtKB-UniRule"/>
</dbReference>
<dbReference type="NCBIfam" id="NF011101">
    <property type="entry name" value="PRK14528.1"/>
    <property type="match status" value="1"/>
</dbReference>
<evidence type="ECO:0000256" key="4">
    <source>
        <dbReference type="ARBA" id="ARBA00022777"/>
    </source>
</evidence>
<organism evidence="8">
    <name type="scientific">Methylobacterium bullatum</name>
    <dbReference type="NCBI Taxonomy" id="570505"/>
    <lineage>
        <taxon>Bacteria</taxon>
        <taxon>Pseudomonadati</taxon>
        <taxon>Pseudomonadota</taxon>
        <taxon>Alphaproteobacteria</taxon>
        <taxon>Hyphomicrobiales</taxon>
        <taxon>Methylobacteriaceae</taxon>
        <taxon>Methylobacterium</taxon>
    </lineage>
</organism>
<dbReference type="NCBIfam" id="TIGR01351">
    <property type="entry name" value="adk"/>
    <property type="match status" value="1"/>
</dbReference>
<feature type="binding site" evidence="5">
    <location>
        <position position="127"/>
    </location>
    <ligand>
        <name>ATP</name>
        <dbReference type="ChEBI" id="CHEBI:30616"/>
    </ligand>
</feature>
<evidence type="ECO:0000256" key="2">
    <source>
        <dbReference type="ARBA" id="ARBA00022727"/>
    </source>
</evidence>
<proteinExistence type="inferred from homology"/>
<feature type="binding site" evidence="5">
    <location>
        <begin position="10"/>
        <end position="15"/>
    </location>
    <ligand>
        <name>ATP</name>
        <dbReference type="ChEBI" id="CHEBI:30616"/>
    </ligand>
</feature>
<evidence type="ECO:0000256" key="6">
    <source>
        <dbReference type="RuleBase" id="RU003330"/>
    </source>
</evidence>
<dbReference type="NCBIfam" id="NF011100">
    <property type="entry name" value="PRK14527.1"/>
    <property type="match status" value="1"/>
</dbReference>
<evidence type="ECO:0000256" key="7">
    <source>
        <dbReference type="RuleBase" id="RU003331"/>
    </source>
</evidence>
<dbReference type="EC" id="2.7.4.3" evidence="5 7"/>
<feature type="binding site" evidence="5">
    <location>
        <position position="92"/>
    </location>
    <ligand>
        <name>AMP</name>
        <dbReference type="ChEBI" id="CHEBI:456215"/>
    </ligand>
</feature>
<dbReference type="NCBIfam" id="NF011104">
    <property type="entry name" value="PRK14531.1"/>
    <property type="match status" value="1"/>
</dbReference>
<keyword evidence="5 7" id="KW-0067">ATP-binding</keyword>
<dbReference type="NCBIfam" id="NF001381">
    <property type="entry name" value="PRK00279.1-3"/>
    <property type="match status" value="1"/>
</dbReference>
<keyword evidence="4 5" id="KW-0418">Kinase</keyword>
<dbReference type="UniPathway" id="UPA00588">
    <property type="reaction ID" value="UER00649"/>
</dbReference>
<dbReference type="NCBIfam" id="NF011105">
    <property type="entry name" value="PRK14532.1"/>
    <property type="match status" value="1"/>
</dbReference>
<dbReference type="HAMAP" id="MF_00235">
    <property type="entry name" value="Adenylate_kinase_Adk"/>
    <property type="match status" value="1"/>
</dbReference>
<dbReference type="InterPro" id="IPR000850">
    <property type="entry name" value="Adenylat/UMP-CMP_kin"/>
</dbReference>
<dbReference type="InterPro" id="IPR027417">
    <property type="entry name" value="P-loop_NTPase"/>
</dbReference>
<feature type="region of interest" description="NMP" evidence="5">
    <location>
        <begin position="30"/>
        <end position="59"/>
    </location>
</feature>
<dbReference type="PROSITE" id="PS00113">
    <property type="entry name" value="ADENYLATE_KINASE"/>
    <property type="match status" value="1"/>
</dbReference>
<dbReference type="InterPro" id="IPR006259">
    <property type="entry name" value="Adenyl_kin_sub"/>
</dbReference>
<dbReference type="PANTHER" id="PTHR23359">
    <property type="entry name" value="NUCLEOTIDE KINASE"/>
    <property type="match status" value="1"/>
</dbReference>
<feature type="binding site" evidence="5">
    <location>
        <position position="178"/>
    </location>
    <ligand>
        <name>ATP</name>
        <dbReference type="ChEBI" id="CHEBI:30616"/>
    </ligand>
</feature>
<comment type="subcellular location">
    <subcellularLocation>
        <location evidence="5 7">Cytoplasm</location>
    </subcellularLocation>
</comment>
<dbReference type="InterPro" id="IPR033690">
    <property type="entry name" value="Adenylat_kinase_CS"/>
</dbReference>
<reference evidence="8" key="1">
    <citation type="submission" date="2019-12" db="EMBL/GenBank/DDBJ databases">
        <authorList>
            <person name="Cremers G."/>
        </authorList>
    </citation>
    <scope>NUCLEOTIDE SEQUENCE</scope>
    <source>
        <strain evidence="8">Mbul1</strain>
    </source>
</reference>
<accession>A0A679IVX6</accession>
<feature type="binding site" evidence="5">
    <location>
        <position position="150"/>
    </location>
    <ligand>
        <name>AMP</name>
        <dbReference type="ChEBI" id="CHEBI:456215"/>
    </ligand>
</feature>
<evidence type="ECO:0000313" key="8">
    <source>
        <dbReference type="EMBL" id="CAA2104828.1"/>
    </source>
</evidence>
<keyword evidence="5" id="KW-0963">Cytoplasm</keyword>
<dbReference type="PRINTS" id="PR00094">
    <property type="entry name" value="ADENYLTKNASE"/>
</dbReference>
<comment type="pathway">
    <text evidence="5">Purine metabolism; AMP biosynthesis via salvage pathway; AMP from ADP: step 1/1.</text>
</comment>
<dbReference type="EMBL" id="LR743504">
    <property type="protein sequence ID" value="CAA2104828.1"/>
    <property type="molecule type" value="Genomic_DNA"/>
</dbReference>
<dbReference type="SUPFAM" id="SSF52540">
    <property type="entry name" value="P-loop containing nucleoside triphosphate hydrolases"/>
    <property type="match status" value="1"/>
</dbReference>
<comment type="function">
    <text evidence="5">Catalyzes the reversible transfer of the terminal phosphate group between ATP and AMP. Plays an important role in cellular energy homeostasis and in adenine nucleotide metabolism.</text>
</comment>